<dbReference type="PANTHER" id="PTHR46003:SF1">
    <property type="entry name" value="HOST CELL FACTOR"/>
    <property type="match status" value="1"/>
</dbReference>
<feature type="compositionally biased region" description="Acidic residues" evidence="8">
    <location>
        <begin position="1066"/>
        <end position="1084"/>
    </location>
</feature>
<dbReference type="InterPro" id="IPR036116">
    <property type="entry name" value="FN3_sf"/>
</dbReference>
<dbReference type="GO" id="GO:0035097">
    <property type="term" value="C:histone methyltransferase complex"/>
    <property type="evidence" value="ECO:0007669"/>
    <property type="project" value="TreeGrafter"/>
</dbReference>
<proteinExistence type="predicted"/>
<dbReference type="SMART" id="SM00060">
    <property type="entry name" value="FN3"/>
    <property type="match status" value="1"/>
</dbReference>
<gene>
    <name evidence="10" type="ORF">EAI_11953</name>
</gene>
<keyword evidence="5" id="KW-0068">Autocatalytic cleavage</keyword>
<dbReference type="FunFam" id="2.120.10.80:FF:000008">
    <property type="entry name" value="host cell factor 1 isoform X1"/>
    <property type="match status" value="1"/>
</dbReference>
<keyword evidence="11" id="KW-1185">Reference proteome</keyword>
<evidence type="ECO:0000313" key="10">
    <source>
        <dbReference type="EMBL" id="EFN86893.1"/>
    </source>
</evidence>
<evidence type="ECO:0000256" key="8">
    <source>
        <dbReference type="SAM" id="MobiDB-lite"/>
    </source>
</evidence>
<protein>
    <submittedName>
        <fullName evidence="10">Host cell factor</fullName>
    </submittedName>
</protein>
<evidence type="ECO:0000259" key="9">
    <source>
        <dbReference type="SMART" id="SM00060"/>
    </source>
</evidence>
<dbReference type="FunCoup" id="E2BBL6">
    <property type="interactions" value="1473"/>
</dbReference>
<dbReference type="SUPFAM" id="SSF117281">
    <property type="entry name" value="Kelch motif"/>
    <property type="match status" value="2"/>
</dbReference>
<accession>E2BBL6</accession>
<dbReference type="InterPro" id="IPR043536">
    <property type="entry name" value="HCF1/2"/>
</dbReference>
<keyword evidence="7" id="KW-0131">Cell cycle</keyword>
<feature type="compositionally biased region" description="Basic and acidic residues" evidence="8">
    <location>
        <begin position="1033"/>
        <end position="1043"/>
    </location>
</feature>
<dbReference type="Pfam" id="PF13854">
    <property type="entry name" value="Kelch_HCF"/>
    <property type="match status" value="1"/>
</dbReference>
<evidence type="ECO:0000256" key="7">
    <source>
        <dbReference type="ARBA" id="ARBA00023306"/>
    </source>
</evidence>
<evidence type="ECO:0000256" key="6">
    <source>
        <dbReference type="ARBA" id="ARBA00023242"/>
    </source>
</evidence>
<dbReference type="EMBL" id="GL447128">
    <property type="protein sequence ID" value="EFN86893.1"/>
    <property type="molecule type" value="Genomic_DNA"/>
</dbReference>
<feature type="compositionally biased region" description="Polar residues" evidence="8">
    <location>
        <begin position="1584"/>
        <end position="1605"/>
    </location>
</feature>
<evidence type="ECO:0000313" key="11">
    <source>
        <dbReference type="Proteomes" id="UP000008237"/>
    </source>
</evidence>
<evidence type="ECO:0000256" key="3">
    <source>
        <dbReference type="ARBA" id="ARBA00022553"/>
    </source>
</evidence>
<keyword evidence="6" id="KW-0539">Nucleus</keyword>
<feature type="compositionally biased region" description="Low complexity" evidence="8">
    <location>
        <begin position="1239"/>
        <end position="1258"/>
    </location>
</feature>
<dbReference type="InParanoid" id="E2BBL6"/>
<feature type="region of interest" description="Disordered" evidence="8">
    <location>
        <begin position="1565"/>
        <end position="1605"/>
    </location>
</feature>
<feature type="domain" description="Fibronectin type-III" evidence="9">
    <location>
        <begin position="1450"/>
        <end position="1555"/>
    </location>
</feature>
<dbReference type="Gene3D" id="2.120.10.80">
    <property type="entry name" value="Kelch-type beta propeller"/>
    <property type="match status" value="2"/>
</dbReference>
<dbReference type="FunFam" id="2.120.10.80:FF:000015">
    <property type="entry name" value="host cell factor 1 isoform X1"/>
    <property type="match status" value="1"/>
</dbReference>
<evidence type="ECO:0000256" key="1">
    <source>
        <dbReference type="ARBA" id="ARBA00004123"/>
    </source>
</evidence>
<name>E2BBL6_HARSA</name>
<evidence type="ECO:0000256" key="4">
    <source>
        <dbReference type="ARBA" id="ARBA00022737"/>
    </source>
</evidence>
<keyword evidence="2" id="KW-0880">Kelch repeat</keyword>
<dbReference type="KEGG" id="hst:105181009"/>
<dbReference type="GO" id="GO:0003713">
    <property type="term" value="F:transcription coactivator activity"/>
    <property type="evidence" value="ECO:0007669"/>
    <property type="project" value="TreeGrafter"/>
</dbReference>
<organism evidence="11">
    <name type="scientific">Harpegnathos saltator</name>
    <name type="common">Jerdon's jumping ant</name>
    <dbReference type="NCBI Taxonomy" id="610380"/>
    <lineage>
        <taxon>Eukaryota</taxon>
        <taxon>Metazoa</taxon>
        <taxon>Ecdysozoa</taxon>
        <taxon>Arthropoda</taxon>
        <taxon>Hexapoda</taxon>
        <taxon>Insecta</taxon>
        <taxon>Pterygota</taxon>
        <taxon>Neoptera</taxon>
        <taxon>Endopterygota</taxon>
        <taxon>Hymenoptera</taxon>
        <taxon>Apocrita</taxon>
        <taxon>Aculeata</taxon>
        <taxon>Formicoidea</taxon>
        <taxon>Formicidae</taxon>
        <taxon>Ponerinae</taxon>
        <taxon>Ponerini</taxon>
        <taxon>Harpegnathos</taxon>
    </lineage>
</organism>
<reference evidence="10 11" key="1">
    <citation type="journal article" date="2010" name="Science">
        <title>Genomic comparison of the ants Camponotus floridanus and Harpegnathos saltator.</title>
        <authorList>
            <person name="Bonasio R."/>
            <person name="Zhang G."/>
            <person name="Ye C."/>
            <person name="Mutti N.S."/>
            <person name="Fang X."/>
            <person name="Qin N."/>
            <person name="Donahue G."/>
            <person name="Yang P."/>
            <person name="Li Q."/>
            <person name="Li C."/>
            <person name="Zhang P."/>
            <person name="Huang Z."/>
            <person name="Berger S.L."/>
            <person name="Reinberg D."/>
            <person name="Wang J."/>
            <person name="Liebig J."/>
        </authorList>
    </citation>
    <scope>NUCLEOTIDE SEQUENCE [LARGE SCALE GENOMIC DNA]</scope>
    <source>
        <strain evidence="10 11">R22 G/1</strain>
    </source>
</reference>
<dbReference type="InterPro" id="IPR003961">
    <property type="entry name" value="FN3_dom"/>
</dbReference>
<dbReference type="OMA" id="GPCGTIH"/>
<sequence length="1605" mass="170036">MAAPMLKWKRITNPTGPQPRPRHGHRAVAIKDLMVVFGGGNEGIVDELHVYNTATNQWFVPSTRGDIPPGCAAYGFVVDGTRILVFGGMVEYGKYSNELYELQASKWEWKRLKPKPPKDNIPPCPRLGHSFTLIGNKVFLFGGLANDSDDPKNNIPRYLNDLYTLELLPNGVTAWDVPTTQGSSPPPRESHTGVAYTDRTTGKSCLVIYGGMSGCRLGDLWFLDVDSMTWNRPIVHGPTPLPRSLHTATLIGHRMYVFGGWVPLVVDDVKVATHEKEWKCTSTLACLNLETLTWEQLTVDSLEENTPRARAGHCAVGVHSRLYVWSGRDGYRKAWNNQVCCKDLWYLEVSKPPAPSRVQLVRASTQTLEVSWTATPSAQYYILQIQKYDMPPAATAGVFPPVSAPTPNVTPVTAAPAVATPATVPITSPPVTTVASIPTNPTSVRSAVIPVAPLRVQPTVQSPVQKTVPPQQVVQKTTSPMTPRVAAGNVIRIRSPLITTATAATTSTAAAAAAATVVVTTEQQPQQQQTSPTVTTTVATGQTPAAMSGIAALAAAAAATPKITMNNVPILPQAATNTIRMKNVQPGQQIRFATPGATVLRTASPPQNKQIILQKSGQNISGQTGIVHLLKTGQVACGMMAATGPKVSLIPSKAVQGTGVKLLNHGPAILRLVNPNTVAGSKLLTTMKTSGLVTMSKGQNITGKQTIMIAKPGGNGGLVGRTNQIIVVTTGSGLRAVQTVTTSQAGAGQGTNLTTPVNVLPLSATNHVTNQQGVKMIVVSSGAMVGGTAGKPITITVPGQGGVPKTVTIATKGSPQAIFNPGKSQIVMPQIQKTPEAVTMSGKPVTLQMSGGIGAKTVTLMPTSSSIVTTSSASDSIDTSKMLFVPSQKQPSASLASTSDGPATTDAALAALAAEAGLIDPVQEPSGGLSFMVATDDGAGGDGKVEDSCNGNEATTAAALVSQMGAGEPMQVDGDGNFVLPQVDGPTDILLSEDEENDKIDLDENPAPENASESAVDEPTPMEQDDVNAAESIHAEEPVVKEEKEEEAAAEATADLPEDIPATDQVPEETDGATDNPPTDEETPVDTNVGTKAELPDEKEIDIDNTLPDEVKVEKSELPFVQSPATQAPAEVEEVPLTNVADSAEPKSENQEDHQDENNETKSMKAEYLSDNEKSPAPEAPPPVEDSVPQLPKEEAEEIEKIKDEAVEPEANLPTEKADISLVKSEDADEPMVTDSALPVTDVDQLPVTTPVVTPNVPAKSEPADEPMEPIEPMEQDKFSDLPISSINGVAASLEKEAESPQKIHTPIKIDIKEDNAISKRDSLKQEKINDARSDDDSTALSTLASAALGSTETSVKVKTEQSEDEKKDPEWYDVGVIKGTTFTVQHYYLSGDEPLDITQPLTMDVFKERTKIALEPGTAYKFRIAAVNSCGRSAWSEVSAFKTCLPGFPGAPSAIKISKSADGAQISWEPPPSNVGPILEYSVYLAVRSTALNNDGEAKTVVSTPNQLAFIRVYCGSSNSCSVNNSALNAAHVDTTTKPAIIFRIAARNDKGYGPATQVRWLQDPTTGVKGNPQAVKRPGTDLRTQVNSPQKKAKQEITSDNFS</sequence>
<dbReference type="CDD" id="cd00063">
    <property type="entry name" value="FN3"/>
    <property type="match status" value="2"/>
</dbReference>
<dbReference type="OrthoDB" id="10001928at2759"/>
<dbReference type="Proteomes" id="UP000008237">
    <property type="component" value="Unassembled WGS sequence"/>
</dbReference>
<keyword evidence="3" id="KW-0597">Phosphoprotein</keyword>
<dbReference type="GO" id="GO:0006338">
    <property type="term" value="P:chromatin remodeling"/>
    <property type="evidence" value="ECO:0007669"/>
    <property type="project" value="TreeGrafter"/>
</dbReference>
<comment type="subcellular location">
    <subcellularLocation>
        <location evidence="1">Nucleus</location>
    </subcellularLocation>
</comment>
<evidence type="ECO:0000256" key="2">
    <source>
        <dbReference type="ARBA" id="ARBA00022441"/>
    </source>
</evidence>
<dbReference type="SUPFAM" id="SSF49265">
    <property type="entry name" value="Fibronectin type III"/>
    <property type="match status" value="2"/>
</dbReference>
<evidence type="ECO:0000256" key="5">
    <source>
        <dbReference type="ARBA" id="ARBA00022813"/>
    </source>
</evidence>
<dbReference type="STRING" id="610380.E2BBL6"/>
<dbReference type="PANTHER" id="PTHR46003">
    <property type="entry name" value="HOST CELL FACTOR"/>
    <property type="match status" value="1"/>
</dbReference>
<dbReference type="Gene3D" id="6.10.250.2590">
    <property type="match status" value="1"/>
</dbReference>
<keyword evidence="4" id="KW-0677">Repeat</keyword>
<dbReference type="Gene3D" id="2.60.40.10">
    <property type="entry name" value="Immunoglobulins"/>
    <property type="match status" value="2"/>
</dbReference>
<dbReference type="InterPro" id="IPR013783">
    <property type="entry name" value="Ig-like_fold"/>
</dbReference>
<feature type="compositionally biased region" description="Basic and acidic residues" evidence="8">
    <location>
        <begin position="1144"/>
        <end position="1165"/>
    </location>
</feature>
<feature type="region of interest" description="Disordered" evidence="8">
    <location>
        <begin position="1000"/>
        <end position="1271"/>
    </location>
</feature>
<dbReference type="InterPro" id="IPR015915">
    <property type="entry name" value="Kelch-typ_b-propeller"/>
</dbReference>
<dbReference type="InterPro" id="IPR059124">
    <property type="entry name" value="Kelch_HCF"/>
</dbReference>